<evidence type="ECO:0000256" key="1">
    <source>
        <dbReference type="SAM" id="Coils"/>
    </source>
</evidence>
<keyword evidence="2" id="KW-0472">Membrane</keyword>
<feature type="coiled-coil region" evidence="1">
    <location>
        <begin position="140"/>
        <end position="167"/>
    </location>
</feature>
<keyword evidence="1" id="KW-0175">Coiled coil</keyword>
<keyword evidence="2" id="KW-1133">Transmembrane helix</keyword>
<dbReference type="AlphaFoldDB" id="A0A6L5XXZ6"/>
<dbReference type="InterPro" id="IPR014245">
    <property type="entry name" value="Spore_III_AF"/>
</dbReference>
<name>A0A6L5XXZ6_9FIRM</name>
<proteinExistence type="predicted"/>
<evidence type="ECO:0000313" key="3">
    <source>
        <dbReference type="EMBL" id="MSS63746.1"/>
    </source>
</evidence>
<evidence type="ECO:0000256" key="2">
    <source>
        <dbReference type="SAM" id="Phobius"/>
    </source>
</evidence>
<accession>A0A6L5XXZ6</accession>
<comment type="caution">
    <text evidence="3">The sequence shown here is derived from an EMBL/GenBank/DDBJ whole genome shotgun (WGS) entry which is preliminary data.</text>
</comment>
<dbReference type="EMBL" id="VUMT01000009">
    <property type="protein sequence ID" value="MSS63746.1"/>
    <property type="molecule type" value="Genomic_DNA"/>
</dbReference>
<feature type="transmembrane region" description="Helical" evidence="2">
    <location>
        <begin position="19"/>
        <end position="37"/>
    </location>
</feature>
<organism evidence="3 4">
    <name type="scientific">Velocimicrobium porci</name>
    <dbReference type="NCBI Taxonomy" id="2606634"/>
    <lineage>
        <taxon>Bacteria</taxon>
        <taxon>Bacillati</taxon>
        <taxon>Bacillota</taxon>
        <taxon>Clostridia</taxon>
        <taxon>Lachnospirales</taxon>
        <taxon>Lachnospiraceae</taxon>
        <taxon>Velocimicrobium</taxon>
    </lineage>
</organism>
<evidence type="ECO:0008006" key="5">
    <source>
        <dbReference type="Google" id="ProtNLM"/>
    </source>
</evidence>
<gene>
    <name evidence="3" type="ORF">FYJ58_07620</name>
</gene>
<protein>
    <recommendedName>
        <fullName evidence="5">Stage III sporulation protein AF</fullName>
    </recommendedName>
</protein>
<dbReference type="RefSeq" id="WP_154519154.1">
    <property type="nucleotide sequence ID" value="NZ_VUMT01000009.1"/>
</dbReference>
<dbReference type="Pfam" id="PF09581">
    <property type="entry name" value="Spore_III_AF"/>
    <property type="match status" value="1"/>
</dbReference>
<sequence length="181" mass="21429">MILVTVIMNLIGDSSYKKYVELVCGMILIIILLNPVTKLLSLDETFFYNWNLSNYKIESMDKSRLLIAEKKQKEKMQKEYTNQLKDQIEILVEEEGRYLTKLDIRYKEDSQGVIEKLIVWVSPEKKKMEEDIKIEPVIILGDEKGKKESEKEKINQIEENIKNSLMKTYQLKEKQVKVYEN</sequence>
<keyword evidence="4" id="KW-1185">Reference proteome</keyword>
<keyword evidence="2" id="KW-0812">Transmembrane</keyword>
<dbReference type="Proteomes" id="UP000482209">
    <property type="component" value="Unassembled WGS sequence"/>
</dbReference>
<evidence type="ECO:0000313" key="4">
    <source>
        <dbReference type="Proteomes" id="UP000482209"/>
    </source>
</evidence>
<reference evidence="3 4" key="1">
    <citation type="submission" date="2019-08" db="EMBL/GenBank/DDBJ databases">
        <title>In-depth cultivation of the pig gut microbiome towards novel bacterial diversity and tailored functional studies.</title>
        <authorList>
            <person name="Wylensek D."/>
            <person name="Hitch T.C.A."/>
            <person name="Clavel T."/>
        </authorList>
    </citation>
    <scope>NUCLEOTIDE SEQUENCE [LARGE SCALE GENOMIC DNA]</scope>
    <source>
        <strain evidence="3 4">WCA-693-APC-MOT-I</strain>
    </source>
</reference>